<sequence length="82" mass="9579">MPVHESDKHDQWPTEDLSGEPTIGIQSSMRLKETARMAKELMEATTKRVTRAVYVSFAERSDVRRHLYFSCGENIPWNRKKI</sequence>
<evidence type="ECO:0000313" key="3">
    <source>
        <dbReference type="Proteomes" id="UP001283361"/>
    </source>
</evidence>
<gene>
    <name evidence="2" type="ORF">RRG08_008856</name>
</gene>
<accession>A0AAE1A936</accession>
<comment type="caution">
    <text evidence="2">The sequence shown here is derived from an EMBL/GenBank/DDBJ whole genome shotgun (WGS) entry which is preliminary data.</text>
</comment>
<keyword evidence="3" id="KW-1185">Reference proteome</keyword>
<dbReference type="Proteomes" id="UP001283361">
    <property type="component" value="Unassembled WGS sequence"/>
</dbReference>
<reference evidence="2" key="1">
    <citation type="journal article" date="2023" name="G3 (Bethesda)">
        <title>A reference genome for the long-term kleptoplast-retaining sea slug Elysia crispata morphotype clarki.</title>
        <authorList>
            <person name="Eastman K.E."/>
            <person name="Pendleton A.L."/>
            <person name="Shaikh M.A."/>
            <person name="Suttiyut T."/>
            <person name="Ogas R."/>
            <person name="Tomko P."/>
            <person name="Gavelis G."/>
            <person name="Widhalm J.R."/>
            <person name="Wisecaver J.H."/>
        </authorList>
    </citation>
    <scope>NUCLEOTIDE SEQUENCE</scope>
    <source>
        <strain evidence="2">ECLA1</strain>
    </source>
</reference>
<feature type="region of interest" description="Disordered" evidence="1">
    <location>
        <begin position="1"/>
        <end position="26"/>
    </location>
</feature>
<proteinExistence type="predicted"/>
<dbReference type="AlphaFoldDB" id="A0AAE1A936"/>
<evidence type="ECO:0000256" key="1">
    <source>
        <dbReference type="SAM" id="MobiDB-lite"/>
    </source>
</evidence>
<evidence type="ECO:0000313" key="2">
    <source>
        <dbReference type="EMBL" id="KAK3783519.1"/>
    </source>
</evidence>
<protein>
    <submittedName>
        <fullName evidence="2">Uncharacterized protein</fullName>
    </submittedName>
</protein>
<name>A0AAE1A936_9GAST</name>
<feature type="compositionally biased region" description="Basic and acidic residues" evidence="1">
    <location>
        <begin position="1"/>
        <end position="12"/>
    </location>
</feature>
<organism evidence="2 3">
    <name type="scientific">Elysia crispata</name>
    <name type="common">lettuce slug</name>
    <dbReference type="NCBI Taxonomy" id="231223"/>
    <lineage>
        <taxon>Eukaryota</taxon>
        <taxon>Metazoa</taxon>
        <taxon>Spiralia</taxon>
        <taxon>Lophotrochozoa</taxon>
        <taxon>Mollusca</taxon>
        <taxon>Gastropoda</taxon>
        <taxon>Heterobranchia</taxon>
        <taxon>Euthyneura</taxon>
        <taxon>Panpulmonata</taxon>
        <taxon>Sacoglossa</taxon>
        <taxon>Placobranchoidea</taxon>
        <taxon>Plakobranchidae</taxon>
        <taxon>Elysia</taxon>
    </lineage>
</organism>
<dbReference type="EMBL" id="JAWDGP010002405">
    <property type="protein sequence ID" value="KAK3783519.1"/>
    <property type="molecule type" value="Genomic_DNA"/>
</dbReference>